<evidence type="ECO:0000256" key="4">
    <source>
        <dbReference type="ARBA" id="ARBA00022741"/>
    </source>
</evidence>
<dbReference type="EC" id="2.7.10.2" evidence="2"/>
<protein>
    <recommendedName>
        <fullName evidence="2">non-specific protein-tyrosine kinase</fullName>
        <ecNumber evidence="2">2.7.10.2</ecNumber>
    </recommendedName>
</protein>
<gene>
    <name evidence="10" type="ORF">SAMN05216600_11320</name>
</gene>
<dbReference type="InterPro" id="IPR027417">
    <property type="entry name" value="P-loop_NTPase"/>
</dbReference>
<evidence type="ECO:0000256" key="3">
    <source>
        <dbReference type="ARBA" id="ARBA00022679"/>
    </source>
</evidence>
<evidence type="ECO:0000256" key="2">
    <source>
        <dbReference type="ARBA" id="ARBA00011903"/>
    </source>
</evidence>
<dbReference type="RefSeq" id="WP_069518688.1">
    <property type="nucleotide sequence ID" value="NZ_FOFP01000013.1"/>
</dbReference>
<sequence>MERIKQAIEKAKKQASSGFIAKPQASSAVAQPLAELGALNYVQTKVISLRAELLERNRIVAYNKNSNMSWSFDLLRTQVLKIMEENGWRTLAITSPTPEAGKTVVAINLAMSIAHHTTKTALLVDFDLRRPKVGAYLGLPMEQSLNDLLSGEAELQDVLVNPSLPRFVVLPTRKSVSHSTEVLSSVAVGNLITDLRERYDSRIVIFDLPPLLSCDDAIAVLPKIDCVLLVVANGMNSKKEIEDCLHHLPAANLIGTVLNKIEIEPRTYSY</sequence>
<dbReference type="InterPro" id="IPR050445">
    <property type="entry name" value="Bact_polysacc_biosynth/exp"/>
</dbReference>
<proteinExistence type="inferred from homology"/>
<comment type="caution">
    <text evidence="10">The sequence shown here is derived from an EMBL/GenBank/DDBJ whole genome shotgun (WGS) entry which is preliminary data.</text>
</comment>
<dbReference type="Proteomes" id="UP000198512">
    <property type="component" value="Unassembled WGS sequence"/>
</dbReference>
<organism evidence="10 11">
    <name type="scientific">Pseudomonas cuatrocienegasensis</name>
    <dbReference type="NCBI Taxonomy" id="543360"/>
    <lineage>
        <taxon>Bacteria</taxon>
        <taxon>Pseudomonadati</taxon>
        <taxon>Pseudomonadota</taxon>
        <taxon>Gammaproteobacteria</taxon>
        <taxon>Pseudomonadales</taxon>
        <taxon>Pseudomonadaceae</taxon>
        <taxon>Pseudomonas</taxon>
    </lineage>
</organism>
<name>A0ABY1BJ71_9PSED</name>
<dbReference type="Pfam" id="PF13614">
    <property type="entry name" value="AAA_31"/>
    <property type="match status" value="1"/>
</dbReference>
<accession>A0ABY1BJ71</accession>
<dbReference type="EMBL" id="FOFP01000013">
    <property type="protein sequence ID" value="SEQ99603.1"/>
    <property type="molecule type" value="Genomic_DNA"/>
</dbReference>
<dbReference type="PANTHER" id="PTHR32309">
    <property type="entry name" value="TYROSINE-PROTEIN KINASE"/>
    <property type="match status" value="1"/>
</dbReference>
<evidence type="ECO:0000256" key="6">
    <source>
        <dbReference type="ARBA" id="ARBA00022840"/>
    </source>
</evidence>
<keyword evidence="6" id="KW-0067">ATP-binding</keyword>
<reference evidence="10 11" key="1">
    <citation type="submission" date="2016-10" db="EMBL/GenBank/DDBJ databases">
        <authorList>
            <person name="Varghese N."/>
            <person name="Submissions S."/>
        </authorList>
    </citation>
    <scope>NUCLEOTIDE SEQUENCE [LARGE SCALE GENOMIC DNA]</scope>
    <source>
        <strain evidence="10 11">CIP 109853</strain>
    </source>
</reference>
<keyword evidence="4" id="KW-0547">Nucleotide-binding</keyword>
<dbReference type="Gene3D" id="3.40.50.300">
    <property type="entry name" value="P-loop containing nucleotide triphosphate hydrolases"/>
    <property type="match status" value="1"/>
</dbReference>
<dbReference type="InterPro" id="IPR005702">
    <property type="entry name" value="Wzc-like_C"/>
</dbReference>
<dbReference type="InterPro" id="IPR025669">
    <property type="entry name" value="AAA_dom"/>
</dbReference>
<keyword evidence="3" id="KW-0808">Transferase</keyword>
<comment type="catalytic activity">
    <reaction evidence="8">
        <text>L-tyrosyl-[protein] + ATP = O-phospho-L-tyrosyl-[protein] + ADP + H(+)</text>
        <dbReference type="Rhea" id="RHEA:10596"/>
        <dbReference type="Rhea" id="RHEA-COMP:10136"/>
        <dbReference type="Rhea" id="RHEA-COMP:20101"/>
        <dbReference type="ChEBI" id="CHEBI:15378"/>
        <dbReference type="ChEBI" id="CHEBI:30616"/>
        <dbReference type="ChEBI" id="CHEBI:46858"/>
        <dbReference type="ChEBI" id="CHEBI:61978"/>
        <dbReference type="ChEBI" id="CHEBI:456216"/>
        <dbReference type="EC" id="2.7.10.2"/>
    </reaction>
</comment>
<evidence type="ECO:0000313" key="10">
    <source>
        <dbReference type="EMBL" id="SEQ99603.1"/>
    </source>
</evidence>
<feature type="domain" description="AAA" evidence="9">
    <location>
        <begin position="100"/>
        <end position="245"/>
    </location>
</feature>
<dbReference type="CDD" id="cd05387">
    <property type="entry name" value="BY-kinase"/>
    <property type="match status" value="1"/>
</dbReference>
<comment type="similarity">
    <text evidence="1">Belongs to the CpsD/CapB family.</text>
</comment>
<evidence type="ECO:0000256" key="8">
    <source>
        <dbReference type="ARBA" id="ARBA00051245"/>
    </source>
</evidence>
<evidence type="ECO:0000313" key="11">
    <source>
        <dbReference type="Proteomes" id="UP000198512"/>
    </source>
</evidence>
<keyword evidence="11" id="KW-1185">Reference proteome</keyword>
<evidence type="ECO:0000256" key="5">
    <source>
        <dbReference type="ARBA" id="ARBA00022777"/>
    </source>
</evidence>
<evidence type="ECO:0000256" key="7">
    <source>
        <dbReference type="ARBA" id="ARBA00023137"/>
    </source>
</evidence>
<evidence type="ECO:0000256" key="1">
    <source>
        <dbReference type="ARBA" id="ARBA00007316"/>
    </source>
</evidence>
<dbReference type="PANTHER" id="PTHR32309:SF13">
    <property type="entry name" value="FERRIC ENTEROBACTIN TRANSPORT PROTEIN FEPE"/>
    <property type="match status" value="1"/>
</dbReference>
<keyword evidence="5" id="KW-0418">Kinase</keyword>
<keyword evidence="7" id="KW-0829">Tyrosine-protein kinase</keyword>
<evidence type="ECO:0000259" key="9">
    <source>
        <dbReference type="Pfam" id="PF13614"/>
    </source>
</evidence>
<dbReference type="SUPFAM" id="SSF52540">
    <property type="entry name" value="P-loop containing nucleoside triphosphate hydrolases"/>
    <property type="match status" value="1"/>
</dbReference>